<evidence type="ECO:0000256" key="3">
    <source>
        <dbReference type="ARBA" id="ARBA00023002"/>
    </source>
</evidence>
<dbReference type="PRINTS" id="PR00080">
    <property type="entry name" value="SDRFAMILY"/>
</dbReference>
<dbReference type="SUPFAM" id="SSF51735">
    <property type="entry name" value="NAD(P)-binding Rossmann-fold domains"/>
    <property type="match status" value="1"/>
</dbReference>
<keyword evidence="4" id="KW-0520">NAD</keyword>
<dbReference type="Gene3D" id="3.40.50.720">
    <property type="entry name" value="NAD(P)-binding Rossmann-like Domain"/>
    <property type="match status" value="1"/>
</dbReference>
<dbReference type="AlphaFoldDB" id="A0A6L7GBR6"/>
<dbReference type="Pfam" id="PF13561">
    <property type="entry name" value="adh_short_C2"/>
    <property type="match status" value="1"/>
</dbReference>
<keyword evidence="6" id="KW-1185">Reference proteome</keyword>
<dbReference type="Proteomes" id="UP000477911">
    <property type="component" value="Unassembled WGS sequence"/>
</dbReference>
<keyword evidence="2" id="KW-0058">Aromatic hydrocarbons catabolism</keyword>
<reference evidence="5 6" key="1">
    <citation type="submission" date="2019-12" db="EMBL/GenBank/DDBJ databases">
        <authorList>
            <person name="Li M."/>
        </authorList>
    </citation>
    <scope>NUCLEOTIDE SEQUENCE [LARGE SCALE GENOMIC DNA]</scope>
    <source>
        <strain evidence="5 6">GBMRC 2024</strain>
    </source>
</reference>
<evidence type="ECO:0000256" key="1">
    <source>
        <dbReference type="ARBA" id="ARBA00006484"/>
    </source>
</evidence>
<comment type="caution">
    <text evidence="5">The sequence shown here is derived from an EMBL/GenBank/DDBJ whole genome shotgun (WGS) entry which is preliminary data.</text>
</comment>
<dbReference type="PROSITE" id="PS00061">
    <property type="entry name" value="ADH_SHORT"/>
    <property type="match status" value="1"/>
</dbReference>
<dbReference type="PRINTS" id="PR00081">
    <property type="entry name" value="GDHRDH"/>
</dbReference>
<dbReference type="GO" id="GO:0016491">
    <property type="term" value="F:oxidoreductase activity"/>
    <property type="evidence" value="ECO:0007669"/>
    <property type="project" value="UniProtKB-KW"/>
</dbReference>
<proteinExistence type="inferred from homology"/>
<name>A0A6L7GBR6_9RHOB</name>
<organism evidence="5 6">
    <name type="scientific">Pseudooceanicola albus</name>
    <dbReference type="NCBI Taxonomy" id="2692189"/>
    <lineage>
        <taxon>Bacteria</taxon>
        <taxon>Pseudomonadati</taxon>
        <taxon>Pseudomonadota</taxon>
        <taxon>Alphaproteobacteria</taxon>
        <taxon>Rhodobacterales</taxon>
        <taxon>Paracoccaceae</taxon>
        <taxon>Pseudooceanicola</taxon>
    </lineage>
</organism>
<evidence type="ECO:0000313" key="5">
    <source>
        <dbReference type="EMBL" id="MXN20968.1"/>
    </source>
</evidence>
<evidence type="ECO:0000256" key="2">
    <source>
        <dbReference type="ARBA" id="ARBA00022797"/>
    </source>
</evidence>
<dbReference type="FunFam" id="3.40.50.720:FF:000084">
    <property type="entry name" value="Short-chain dehydrogenase reductase"/>
    <property type="match status" value="1"/>
</dbReference>
<dbReference type="PANTHER" id="PTHR43943:SF17">
    <property type="entry name" value="3-PHENYLPROPIONATE-DIHYDRODIOL_CINNAMIC ACID-DIHYDRODIOL DEHYDROGENASE"/>
    <property type="match status" value="1"/>
</dbReference>
<keyword evidence="3" id="KW-0560">Oxidoreductase</keyword>
<dbReference type="InterPro" id="IPR036291">
    <property type="entry name" value="NAD(P)-bd_dom_sf"/>
</dbReference>
<protein>
    <submittedName>
        <fullName evidence="5">SDR family oxidoreductase</fullName>
    </submittedName>
</protein>
<dbReference type="PANTHER" id="PTHR43943">
    <property type="entry name" value="DEHYDROGENASE/REDUCTASE (SDR FAMILY) MEMBER 4"/>
    <property type="match status" value="1"/>
</dbReference>
<dbReference type="EMBL" id="WUMU01000039">
    <property type="protein sequence ID" value="MXN20968.1"/>
    <property type="molecule type" value="Genomic_DNA"/>
</dbReference>
<dbReference type="InterPro" id="IPR020904">
    <property type="entry name" value="Sc_DH/Rdtase_CS"/>
</dbReference>
<gene>
    <name evidence="5" type="ORF">GR170_24350</name>
</gene>
<accession>A0A6L7GBR6</accession>
<comment type="similarity">
    <text evidence="1">Belongs to the short-chain dehydrogenases/reductases (SDR) family.</text>
</comment>
<dbReference type="InterPro" id="IPR002347">
    <property type="entry name" value="SDR_fam"/>
</dbReference>
<evidence type="ECO:0000256" key="4">
    <source>
        <dbReference type="ARBA" id="ARBA00023027"/>
    </source>
</evidence>
<sequence length="259" mass="25632">MERLFGLAGRRALVTGGSSGIGRAVAEALAGAGARVVIASDRAGDLQDCCAAASAAGLAIEGVECRLKGRAEALSLATRAAELAGGALDILVSNAGIEGPVGATGAAAEADYARVFDINLHSAYWLAAACRPGMAAAGGGSVILMASLSALRGNRGIGPYAMAKAGLAALARNLAVEWGPDNIRANAIAPGLIDTAFAAPLLADPEFVARRIQGMTPLRRAGRPEEIAAAALFLAGPGGAFVTGTTLVVDGGTLITDGS</sequence>
<evidence type="ECO:0000313" key="6">
    <source>
        <dbReference type="Proteomes" id="UP000477911"/>
    </source>
</evidence>